<dbReference type="EC" id="3.1.4.58" evidence="2"/>
<gene>
    <name evidence="3" type="ORF">BG454_15110</name>
</gene>
<proteinExistence type="inferred from homology"/>
<dbReference type="SUPFAM" id="SSF55144">
    <property type="entry name" value="LigT-like"/>
    <property type="match status" value="1"/>
</dbReference>
<protein>
    <recommendedName>
        <fullName evidence="2">RNA 2',3'-cyclic phosphodiesterase</fullName>
        <shortName evidence="2">RNA 2',3'-CPDase</shortName>
        <ecNumber evidence="2">3.1.4.58</ecNumber>
    </recommendedName>
</protein>
<dbReference type="Gene3D" id="3.90.1140.10">
    <property type="entry name" value="Cyclic phosphodiesterase"/>
    <property type="match status" value="1"/>
</dbReference>
<dbReference type="Pfam" id="PF13563">
    <property type="entry name" value="2_5_RNA_ligase2"/>
    <property type="match status" value="1"/>
</dbReference>
<dbReference type="KEGG" id="rbg:BG454_15110"/>
<feature type="short sequence motif" description="HXTX 1" evidence="2">
    <location>
        <begin position="36"/>
        <end position="39"/>
    </location>
</feature>
<dbReference type="PANTHER" id="PTHR35561">
    <property type="entry name" value="RNA 2',3'-CYCLIC PHOSPHODIESTERASE"/>
    <property type="match status" value="1"/>
</dbReference>
<dbReference type="NCBIfam" id="TIGR02258">
    <property type="entry name" value="2_5_ligase"/>
    <property type="match status" value="1"/>
</dbReference>
<dbReference type="EMBL" id="CP024899">
    <property type="protein sequence ID" value="ATX66984.1"/>
    <property type="molecule type" value="Genomic_DNA"/>
</dbReference>
<keyword evidence="4" id="KW-1185">Reference proteome</keyword>
<dbReference type="AlphaFoldDB" id="A0A2K8KC39"/>
<dbReference type="HAMAP" id="MF_01940">
    <property type="entry name" value="RNA_CPDase"/>
    <property type="match status" value="1"/>
</dbReference>
<comment type="similarity">
    <text evidence="2">Belongs to the 2H phosphoesterase superfamily. ThpR family.</text>
</comment>
<dbReference type="GO" id="GO:0004113">
    <property type="term" value="F:2',3'-cyclic-nucleotide 3'-phosphodiesterase activity"/>
    <property type="evidence" value="ECO:0007669"/>
    <property type="project" value="InterPro"/>
</dbReference>
<organism evidence="3 4">
    <name type="scientific">Roseinatronobacter bogoriensis subsp. barguzinensis</name>
    <dbReference type="NCBI Taxonomy" id="441209"/>
    <lineage>
        <taxon>Bacteria</taxon>
        <taxon>Pseudomonadati</taxon>
        <taxon>Pseudomonadota</taxon>
        <taxon>Alphaproteobacteria</taxon>
        <taxon>Rhodobacterales</taxon>
        <taxon>Paracoccaceae</taxon>
        <taxon>Roseinatronobacter</taxon>
    </lineage>
</organism>
<feature type="short sequence motif" description="HXTX 2" evidence="2">
    <location>
        <begin position="119"/>
        <end position="122"/>
    </location>
</feature>
<dbReference type="OrthoDB" id="9793819at2"/>
<dbReference type="InterPro" id="IPR009097">
    <property type="entry name" value="Cyclic_Pdiesterase"/>
</dbReference>
<evidence type="ECO:0000313" key="4">
    <source>
        <dbReference type="Proteomes" id="UP000228948"/>
    </source>
</evidence>
<evidence type="ECO:0000256" key="2">
    <source>
        <dbReference type="HAMAP-Rule" id="MF_01940"/>
    </source>
</evidence>
<feature type="active site" description="Proton donor" evidence="2">
    <location>
        <position position="36"/>
    </location>
</feature>
<name>A0A2K8KC39_9RHOB</name>
<dbReference type="InterPro" id="IPR004175">
    <property type="entry name" value="RNA_CPDase"/>
</dbReference>
<dbReference type="GO" id="GO:0008664">
    <property type="term" value="F:RNA 2',3'-cyclic 3'-phosphodiesterase activity"/>
    <property type="evidence" value="ECO:0007669"/>
    <property type="project" value="UniProtKB-EC"/>
</dbReference>
<keyword evidence="1 2" id="KW-0378">Hydrolase</keyword>
<dbReference type="RefSeq" id="WP_071481437.1">
    <property type="nucleotide sequence ID" value="NZ_CP024899.1"/>
</dbReference>
<dbReference type="PANTHER" id="PTHR35561:SF1">
    <property type="entry name" value="RNA 2',3'-CYCLIC PHOSPHODIESTERASE"/>
    <property type="match status" value="1"/>
</dbReference>
<sequence>MRVFLGLELPTHIRSQLVLQQFLLPVKRKLPPENFHITLVFLGTAQMPQLEALDEELSRLDVADFELRLEGLGLYGKGAPHNLHARVTPVPELLALNRKLMHLARGAGFTPEARRYSPHVTLSYLRPDSFNQAELEAAVARDMGFRSDAFTVSDIALFRSHLRPDGAEYDVLERYPLSVRGRDVKL</sequence>
<evidence type="ECO:0000256" key="1">
    <source>
        <dbReference type="ARBA" id="ARBA00022801"/>
    </source>
</evidence>
<evidence type="ECO:0000313" key="3">
    <source>
        <dbReference type="EMBL" id="ATX66984.1"/>
    </source>
</evidence>
<comment type="function">
    <text evidence="2">Hydrolyzes RNA 2',3'-cyclic phosphodiester to an RNA 2'-phosphomonoester.</text>
</comment>
<reference evidence="3 4" key="1">
    <citation type="submission" date="2017-11" db="EMBL/GenBank/DDBJ databases">
        <title>Revised Sequence and Annotation of the Rhodobaca barguzinensis strain alga05 Genome.</title>
        <authorList>
            <person name="Kopejtka K."/>
            <person name="Tomasch J.M."/>
            <person name="Bunk B."/>
            <person name="Koblizek M."/>
        </authorList>
    </citation>
    <scope>NUCLEOTIDE SEQUENCE [LARGE SCALE GENOMIC DNA]</scope>
    <source>
        <strain evidence="4">alga05</strain>
    </source>
</reference>
<dbReference type="STRING" id="441209.GCA_001870665_02807"/>
<dbReference type="Proteomes" id="UP000228948">
    <property type="component" value="Chromosome"/>
</dbReference>
<accession>A0A2K8KC39</accession>
<comment type="catalytic activity">
    <reaction evidence="2">
        <text>a 3'-end 2',3'-cyclophospho-ribonucleotide-RNA + H2O = a 3'-end 2'-phospho-ribonucleotide-RNA + H(+)</text>
        <dbReference type="Rhea" id="RHEA:11828"/>
        <dbReference type="Rhea" id="RHEA-COMP:10464"/>
        <dbReference type="Rhea" id="RHEA-COMP:17353"/>
        <dbReference type="ChEBI" id="CHEBI:15377"/>
        <dbReference type="ChEBI" id="CHEBI:15378"/>
        <dbReference type="ChEBI" id="CHEBI:83064"/>
        <dbReference type="ChEBI" id="CHEBI:173113"/>
        <dbReference type="EC" id="3.1.4.58"/>
    </reaction>
</comment>
<feature type="active site" description="Proton acceptor" evidence="2">
    <location>
        <position position="119"/>
    </location>
</feature>